<comment type="function">
    <text evidence="23">Oxidized purine nucleoside triphosphate hydrolase which is a prominent sanitizer of the oxidized nucleotide pool. Catalyzes the hydrolysis of 2-oxo-dATP (2-hydroxy-dATP) into 2-oxo-dAMP. Also has a significant hydrolase activity toward 2-oxo-ATP, 8-oxo-dGTP and 8-oxo-dATP. Through the hydrolysis of oxidized purine nucleoside triphosphates, prevents their incorporation into DNA and the subsequent transversions A:T to C:G and G:C to T:A. Also catalyzes the hydrolysis of methylated purine nucleoside triphosphate preventing their integration into DNA. Through this antimutagenic activity protects cells from oxidative stress.</text>
</comment>
<evidence type="ECO:0000256" key="18">
    <source>
        <dbReference type="ARBA" id="ARBA00031927"/>
    </source>
</evidence>
<dbReference type="Pfam" id="PF00293">
    <property type="entry name" value="NUDIX"/>
    <property type="match status" value="1"/>
</dbReference>
<dbReference type="PANTHER" id="PTHR43758:SF2">
    <property type="entry name" value="OXIDIZED PURINE NUCLEOSIDE TRIPHOSPHATE HYDROLASE"/>
    <property type="match status" value="1"/>
</dbReference>
<dbReference type="EMBL" id="JASPKY010000123">
    <property type="protein sequence ID" value="KAK9731999.1"/>
    <property type="molecule type" value="Genomic_DNA"/>
</dbReference>
<dbReference type="GO" id="GO:0046872">
    <property type="term" value="F:metal ion binding"/>
    <property type="evidence" value="ECO:0007669"/>
    <property type="project" value="UniProtKB-KW"/>
</dbReference>
<evidence type="ECO:0000256" key="3">
    <source>
        <dbReference type="ARBA" id="ARBA00005582"/>
    </source>
</evidence>
<evidence type="ECO:0000256" key="13">
    <source>
        <dbReference type="ARBA" id="ARBA00026103"/>
    </source>
</evidence>
<dbReference type="GO" id="GO:0005634">
    <property type="term" value="C:nucleus"/>
    <property type="evidence" value="ECO:0007669"/>
    <property type="project" value="UniProtKB-SubCell"/>
</dbReference>
<dbReference type="AlphaFoldDB" id="A0AAW1LE56"/>
<comment type="subcellular location">
    <subcellularLocation>
        <location evidence="2">Nucleus</location>
    </subcellularLocation>
</comment>
<dbReference type="PRINTS" id="PR01403">
    <property type="entry name" value="8OXTPHPHTASE"/>
</dbReference>
<evidence type="ECO:0000256" key="19">
    <source>
        <dbReference type="ARBA" id="ARBA00032071"/>
    </source>
</evidence>
<comment type="catalytic activity">
    <reaction evidence="10">
        <text>2-oxo-dATP + H2O = 2-oxo-dAMP + diphosphate + H(+)</text>
        <dbReference type="Rhea" id="RHEA:31583"/>
        <dbReference type="ChEBI" id="CHEBI:15377"/>
        <dbReference type="ChEBI" id="CHEBI:15378"/>
        <dbReference type="ChEBI" id="CHEBI:33019"/>
        <dbReference type="ChEBI" id="CHEBI:63212"/>
        <dbReference type="ChEBI" id="CHEBI:77897"/>
        <dbReference type="EC" id="3.6.1.56"/>
    </reaction>
    <physiologicalReaction direction="left-to-right" evidence="10">
        <dbReference type="Rhea" id="RHEA:31584"/>
    </physiologicalReaction>
</comment>
<dbReference type="InterPro" id="IPR020084">
    <property type="entry name" value="NUDIX_hydrolase_CS"/>
</dbReference>
<comment type="catalytic activity">
    <reaction evidence="21">
        <text>O(6)-methyl-dGTP + H2O = O(6)-methyl-dGMP + diphosphate + H(+)</text>
        <dbReference type="Rhea" id="RHEA:67600"/>
        <dbReference type="ChEBI" id="CHEBI:15377"/>
        <dbReference type="ChEBI" id="CHEBI:15378"/>
        <dbReference type="ChEBI" id="CHEBI:33019"/>
        <dbReference type="ChEBI" id="CHEBI:169974"/>
        <dbReference type="ChEBI" id="CHEBI:169975"/>
    </reaction>
    <physiologicalReaction direction="left-to-right" evidence="21">
        <dbReference type="Rhea" id="RHEA:67601"/>
    </physiologicalReaction>
</comment>
<dbReference type="CDD" id="cd03427">
    <property type="entry name" value="NUDIX_MTH1_Nudt1"/>
    <property type="match status" value="1"/>
</dbReference>
<dbReference type="InterPro" id="IPR003563">
    <property type="entry name" value="8ODP"/>
</dbReference>
<dbReference type="PANTHER" id="PTHR43758">
    <property type="entry name" value="7,8-DIHYDRO-8-OXOGUANINE TRIPHOSPHATASE"/>
    <property type="match status" value="1"/>
</dbReference>
<dbReference type="PROSITE" id="PS00893">
    <property type="entry name" value="NUDIX_BOX"/>
    <property type="match status" value="1"/>
</dbReference>
<keyword evidence="26" id="KW-1185">Reference proteome</keyword>
<dbReference type="GO" id="GO:0008828">
    <property type="term" value="F:dATP diphosphatase activity"/>
    <property type="evidence" value="ECO:0007669"/>
    <property type="project" value="UniProtKB-EC"/>
</dbReference>
<evidence type="ECO:0000256" key="4">
    <source>
        <dbReference type="ARBA" id="ARBA00011245"/>
    </source>
</evidence>
<evidence type="ECO:0000313" key="25">
    <source>
        <dbReference type="EMBL" id="KAK9731999.1"/>
    </source>
</evidence>
<keyword evidence="5" id="KW-0479">Metal-binding</keyword>
<dbReference type="Proteomes" id="UP001458880">
    <property type="component" value="Unassembled WGS sequence"/>
</dbReference>
<dbReference type="PROSITE" id="PS51462">
    <property type="entry name" value="NUDIX"/>
    <property type="match status" value="1"/>
</dbReference>
<evidence type="ECO:0000313" key="26">
    <source>
        <dbReference type="Proteomes" id="UP001458880"/>
    </source>
</evidence>
<dbReference type="Gene3D" id="3.90.79.10">
    <property type="entry name" value="Nucleoside Triphosphate Pyrophosphohydrolase"/>
    <property type="match status" value="1"/>
</dbReference>
<dbReference type="EC" id="3.6.1.56" evidence="13"/>
<evidence type="ECO:0000256" key="15">
    <source>
        <dbReference type="ARBA" id="ARBA00029673"/>
    </source>
</evidence>
<evidence type="ECO:0000256" key="20">
    <source>
        <dbReference type="ARBA" id="ARBA00048002"/>
    </source>
</evidence>
<evidence type="ECO:0000256" key="16">
    <source>
        <dbReference type="ARBA" id="ARBA00030634"/>
    </source>
</evidence>
<evidence type="ECO:0000256" key="22">
    <source>
        <dbReference type="ARBA" id="ARBA00049032"/>
    </source>
</evidence>
<comment type="similarity">
    <text evidence="3">Belongs to the Nudix hydrolase family.</text>
</comment>
<comment type="caution">
    <text evidence="25">The sequence shown here is derived from an EMBL/GenBank/DDBJ whole genome shotgun (WGS) entry which is preliminary data.</text>
</comment>
<reference evidence="25 26" key="1">
    <citation type="journal article" date="2024" name="BMC Genomics">
        <title>De novo assembly and annotation of Popillia japonica's genome with initial clues to its potential as an invasive pest.</title>
        <authorList>
            <person name="Cucini C."/>
            <person name="Boschi S."/>
            <person name="Funari R."/>
            <person name="Cardaioli E."/>
            <person name="Iannotti N."/>
            <person name="Marturano G."/>
            <person name="Paoli F."/>
            <person name="Bruttini M."/>
            <person name="Carapelli A."/>
            <person name="Frati F."/>
            <person name="Nardi F."/>
        </authorList>
    </citation>
    <scope>NUCLEOTIDE SEQUENCE [LARGE SCALE GENOMIC DNA]</scope>
    <source>
        <strain evidence="25">DMR45628</strain>
    </source>
</reference>
<evidence type="ECO:0000256" key="17">
    <source>
        <dbReference type="ARBA" id="ARBA00030682"/>
    </source>
</evidence>
<evidence type="ECO:0000256" key="12">
    <source>
        <dbReference type="ARBA" id="ARBA00024596"/>
    </source>
</evidence>
<evidence type="ECO:0000256" key="2">
    <source>
        <dbReference type="ARBA" id="ARBA00004123"/>
    </source>
</evidence>
<keyword evidence="8" id="KW-0539">Nucleus</keyword>
<evidence type="ECO:0000256" key="14">
    <source>
        <dbReference type="ARBA" id="ARBA00026218"/>
    </source>
</evidence>
<dbReference type="InterPro" id="IPR015797">
    <property type="entry name" value="NUDIX_hydrolase-like_dom_sf"/>
</dbReference>
<evidence type="ECO:0000256" key="23">
    <source>
        <dbReference type="ARBA" id="ARBA00053094"/>
    </source>
</evidence>
<evidence type="ECO:0000256" key="7">
    <source>
        <dbReference type="ARBA" id="ARBA00022842"/>
    </source>
</evidence>
<organism evidence="25 26">
    <name type="scientific">Popillia japonica</name>
    <name type="common">Japanese beetle</name>
    <dbReference type="NCBI Taxonomy" id="7064"/>
    <lineage>
        <taxon>Eukaryota</taxon>
        <taxon>Metazoa</taxon>
        <taxon>Ecdysozoa</taxon>
        <taxon>Arthropoda</taxon>
        <taxon>Hexapoda</taxon>
        <taxon>Insecta</taxon>
        <taxon>Pterygota</taxon>
        <taxon>Neoptera</taxon>
        <taxon>Endopterygota</taxon>
        <taxon>Coleoptera</taxon>
        <taxon>Polyphaga</taxon>
        <taxon>Scarabaeiformia</taxon>
        <taxon>Scarabaeidae</taxon>
        <taxon>Rutelinae</taxon>
        <taxon>Popillia</taxon>
    </lineage>
</organism>
<comment type="catalytic activity">
    <reaction evidence="20">
        <text>N(6)-methyl-ATP + H2O = N(6)-methyl-AMP + diphosphate + H(+)</text>
        <dbReference type="Rhea" id="RHEA:67608"/>
        <dbReference type="ChEBI" id="CHEBI:15377"/>
        <dbReference type="ChEBI" id="CHEBI:15378"/>
        <dbReference type="ChEBI" id="CHEBI:33019"/>
        <dbReference type="ChEBI" id="CHEBI:144842"/>
        <dbReference type="ChEBI" id="CHEBI:172873"/>
    </reaction>
    <physiologicalReaction direction="left-to-right" evidence="20">
        <dbReference type="Rhea" id="RHEA:67609"/>
    </physiologicalReaction>
</comment>
<evidence type="ECO:0000256" key="5">
    <source>
        <dbReference type="ARBA" id="ARBA00022723"/>
    </source>
</evidence>
<keyword evidence="7" id="KW-0460">Magnesium</keyword>
<proteinExistence type="inferred from homology"/>
<evidence type="ECO:0000256" key="6">
    <source>
        <dbReference type="ARBA" id="ARBA00022801"/>
    </source>
</evidence>
<keyword evidence="6" id="KW-0378">Hydrolase</keyword>
<evidence type="ECO:0000256" key="9">
    <source>
        <dbReference type="ARBA" id="ARBA00024448"/>
    </source>
</evidence>
<evidence type="ECO:0000256" key="1">
    <source>
        <dbReference type="ARBA" id="ARBA00001946"/>
    </source>
</evidence>
<protein>
    <recommendedName>
        <fullName evidence="14">Oxidized purine nucleoside triphosphate hydrolase</fullName>
        <ecNumber evidence="13">3.6.1.56</ecNumber>
    </recommendedName>
    <alternativeName>
        <fullName evidence="18">2-hydroxy-dATP diphosphatase</fullName>
    </alternativeName>
    <alternativeName>
        <fullName evidence="17">7,8-dihydro-8-oxoguanine triphosphatase</fullName>
    </alternativeName>
    <alternativeName>
        <fullName evidence="16">8-oxo-dGTPase</fullName>
    </alternativeName>
    <alternativeName>
        <fullName evidence="19">Methylated purine nucleoside triphosphate hydrolase</fullName>
    </alternativeName>
    <alternativeName>
        <fullName evidence="15">Nucleoside diphosphate-linked moiety X motif 1</fullName>
    </alternativeName>
</protein>
<evidence type="ECO:0000259" key="24">
    <source>
        <dbReference type="PROSITE" id="PS51462"/>
    </source>
</evidence>
<dbReference type="GO" id="GO:0005737">
    <property type="term" value="C:cytoplasm"/>
    <property type="evidence" value="ECO:0007669"/>
    <property type="project" value="TreeGrafter"/>
</dbReference>
<comment type="cofactor">
    <cofactor evidence="1">
        <name>Mg(2+)</name>
        <dbReference type="ChEBI" id="CHEBI:18420"/>
    </cofactor>
</comment>
<dbReference type="InterPro" id="IPR000086">
    <property type="entry name" value="NUDIX_hydrolase_dom"/>
</dbReference>
<dbReference type="GO" id="GO:0042262">
    <property type="term" value="P:DNA protection"/>
    <property type="evidence" value="ECO:0007669"/>
    <property type="project" value="InterPro"/>
</dbReference>
<dbReference type="GO" id="GO:0008413">
    <property type="term" value="F:8-oxo-7,8-dihydroguanosine triphosphate pyrophosphatase activity"/>
    <property type="evidence" value="ECO:0007669"/>
    <property type="project" value="InterPro"/>
</dbReference>
<sequence>MKLIQANFSPTTNEDIALELTRLRSLNNECLTHQRKVMAQNRKLQVDVNNLCFTIKQDYGQAKIGSFKSTKYKNRKKMSTAQETNNNNNTTKFTLIFIRTNEKILLGFKKRGFGVGKWNGFGGKVEKNESILDGAIRELKEESNLTVSRSDMKYLGYVRYDLTESLHTDIVYIFIASKFTGSLAESEEMSPKWFKIDEIPYDKMWVDSKDWLPIVLRNRGLLAKYVLSGERNIQKKTVEDIDVPELD</sequence>
<feature type="domain" description="Nudix hydrolase" evidence="24">
    <location>
        <begin position="87"/>
        <end position="218"/>
    </location>
</feature>
<evidence type="ECO:0000256" key="10">
    <source>
        <dbReference type="ARBA" id="ARBA00024459"/>
    </source>
</evidence>
<name>A0AAW1LE56_POPJA</name>
<comment type="catalytic activity">
    <reaction evidence="22">
        <text>N(6)-methyl-dATP + H2O = N(6)-methyl-dAMP + diphosphate + H(+)</text>
        <dbReference type="Rhea" id="RHEA:67604"/>
        <dbReference type="ChEBI" id="CHEBI:15377"/>
        <dbReference type="ChEBI" id="CHEBI:15378"/>
        <dbReference type="ChEBI" id="CHEBI:33019"/>
        <dbReference type="ChEBI" id="CHEBI:169976"/>
        <dbReference type="ChEBI" id="CHEBI:172872"/>
    </reaction>
    <physiologicalReaction direction="left-to-right" evidence="22">
        <dbReference type="Rhea" id="RHEA:67605"/>
    </physiologicalReaction>
</comment>
<comment type="catalytic activity">
    <reaction evidence="12">
        <text>2-oxo-ATP + H2O = 2-oxo-AMP + diphosphate + H(+)</text>
        <dbReference type="Rhea" id="RHEA:67392"/>
        <dbReference type="ChEBI" id="CHEBI:15377"/>
        <dbReference type="ChEBI" id="CHEBI:15378"/>
        <dbReference type="ChEBI" id="CHEBI:33019"/>
        <dbReference type="ChEBI" id="CHEBI:71395"/>
        <dbReference type="ChEBI" id="CHEBI:172878"/>
    </reaction>
    <physiologicalReaction direction="left-to-right" evidence="12">
        <dbReference type="Rhea" id="RHEA:67393"/>
    </physiologicalReaction>
</comment>
<evidence type="ECO:0000256" key="8">
    <source>
        <dbReference type="ARBA" id="ARBA00023242"/>
    </source>
</evidence>
<evidence type="ECO:0000256" key="11">
    <source>
        <dbReference type="ARBA" id="ARBA00024486"/>
    </source>
</evidence>
<evidence type="ECO:0000256" key="21">
    <source>
        <dbReference type="ARBA" id="ARBA00048894"/>
    </source>
</evidence>
<dbReference type="SUPFAM" id="SSF55811">
    <property type="entry name" value="Nudix"/>
    <property type="match status" value="1"/>
</dbReference>
<comment type="catalytic activity">
    <reaction evidence="9">
        <text>8-oxo-dATP + H2O = 8-oxo-dAMP + diphosphate + H(+)</text>
        <dbReference type="Rhea" id="RHEA:65396"/>
        <dbReference type="ChEBI" id="CHEBI:15377"/>
        <dbReference type="ChEBI" id="CHEBI:15378"/>
        <dbReference type="ChEBI" id="CHEBI:33019"/>
        <dbReference type="ChEBI" id="CHEBI:71361"/>
        <dbReference type="ChEBI" id="CHEBI:172871"/>
    </reaction>
    <physiologicalReaction direction="left-to-right" evidence="9">
        <dbReference type="Rhea" id="RHEA:65397"/>
    </physiologicalReaction>
</comment>
<comment type="subunit">
    <text evidence="4">Monomer.</text>
</comment>
<comment type="catalytic activity">
    <reaction evidence="11">
        <text>8-oxo-dGTP + H2O = 8-oxo-dGMP + diphosphate + H(+)</text>
        <dbReference type="Rhea" id="RHEA:31575"/>
        <dbReference type="ChEBI" id="CHEBI:15377"/>
        <dbReference type="ChEBI" id="CHEBI:15378"/>
        <dbReference type="ChEBI" id="CHEBI:33019"/>
        <dbReference type="ChEBI" id="CHEBI:63224"/>
        <dbReference type="ChEBI" id="CHEBI:77896"/>
    </reaction>
    <physiologicalReaction direction="left-to-right" evidence="11">
        <dbReference type="Rhea" id="RHEA:31576"/>
    </physiologicalReaction>
</comment>
<gene>
    <name evidence="25" type="ORF">QE152_g13135</name>
</gene>
<accession>A0AAW1LE56</accession>